<dbReference type="GO" id="GO:0046872">
    <property type="term" value="F:metal ion binding"/>
    <property type="evidence" value="ECO:0007669"/>
    <property type="project" value="InterPro"/>
</dbReference>
<dbReference type="PROSITE" id="PS50975">
    <property type="entry name" value="ATP_GRASP"/>
    <property type="match status" value="1"/>
</dbReference>
<dbReference type="eggNOG" id="COG1042">
    <property type="taxonomic scope" value="Bacteria"/>
</dbReference>
<dbReference type="GO" id="GO:0043758">
    <property type="term" value="F:acetate-CoA ligase (ADP-forming) activity"/>
    <property type="evidence" value="ECO:0007669"/>
    <property type="project" value="InterPro"/>
</dbReference>
<keyword evidence="1" id="KW-0436">Ligase</keyword>
<dbReference type="KEGG" id="scs:Sta7437_2617"/>
<dbReference type="Pfam" id="PF19045">
    <property type="entry name" value="Ligase_CoA_2"/>
    <property type="match status" value="1"/>
</dbReference>
<dbReference type="AlphaFoldDB" id="K9XUD9"/>
<comment type="similarity">
    <text evidence="4">In the N-terminal section; belongs to the acetate CoA ligase alpha subunit family.</text>
</comment>
<dbReference type="EMBL" id="CP003653">
    <property type="protein sequence ID" value="AFZ36148.1"/>
    <property type="molecule type" value="Genomic_DNA"/>
</dbReference>
<dbReference type="InterPro" id="IPR043938">
    <property type="entry name" value="Ligase_CoA_dom"/>
</dbReference>
<dbReference type="InterPro" id="IPR000182">
    <property type="entry name" value="GNAT_dom"/>
</dbReference>
<dbReference type="CDD" id="cd04301">
    <property type="entry name" value="NAT_SF"/>
    <property type="match status" value="1"/>
</dbReference>
<dbReference type="GO" id="GO:0016747">
    <property type="term" value="F:acyltransferase activity, transferring groups other than amino-acyl groups"/>
    <property type="evidence" value="ECO:0007669"/>
    <property type="project" value="InterPro"/>
</dbReference>
<evidence type="ECO:0000256" key="1">
    <source>
        <dbReference type="ARBA" id="ARBA00022598"/>
    </source>
</evidence>
<dbReference type="InterPro" id="IPR016102">
    <property type="entry name" value="Succinyl-CoA_synth-like"/>
</dbReference>
<feature type="domain" description="ATP-grasp" evidence="6">
    <location>
        <begin position="523"/>
        <end position="559"/>
    </location>
</feature>
<dbReference type="Pfam" id="PF13380">
    <property type="entry name" value="CoA_binding_2"/>
    <property type="match status" value="1"/>
</dbReference>
<dbReference type="STRING" id="111780.Sta7437_2617"/>
<dbReference type="Pfam" id="PF13607">
    <property type="entry name" value="Succ_CoA_lig"/>
    <property type="match status" value="1"/>
</dbReference>
<dbReference type="eggNOG" id="COG0045">
    <property type="taxonomic scope" value="Bacteria"/>
</dbReference>
<name>K9XUD9_STAC7</name>
<dbReference type="HOGENOM" id="CLU_007415_0_2_3"/>
<dbReference type="Pfam" id="PF13549">
    <property type="entry name" value="ATP-grasp_5"/>
    <property type="match status" value="1"/>
</dbReference>
<dbReference type="OrthoDB" id="9807426at2"/>
<protein>
    <submittedName>
        <fullName evidence="8">CoA-binding domain protein</fullName>
    </submittedName>
</protein>
<sequence>MQSSDPQLQSQNLSEQAFDSAHDIFRAESQPLSPIFAPKTIAVIGATDRAGSVGRTLMWNLVSSPFGGTIFPVNPKRSNILGIKAYPSIQAVPESIELAIIVTPAPTVPGIISECVDAGVKGAIIISAGFKEIGAKGRELERQIWERSRGKMRIIGPNCLGVMLPRQGLNATFASAIARPGNVGFISQSGALCTAVLDWSFPENVGFSAFISIGSMLDVSWGDLIYYLGDDPHTQCIVIYMESVGDARSFLSAAREVALTKPIIVIRAGKTEAAAKASTSHTGALAGSDEVLDAAFRRCGVLRVNRISELFNLAEVLAKQNRRPQGPRLSIITNAGGPGVLAADALITTGGELATLAEDTITNLNQFLPTHWSHNNPIDILGDADSERYTKALEVAVQDPNSDGLLVILTPQAMTDPTQTAEQLKSCVQKANKPILASWMGGAEVTAGEMILNRASIPTYRYPDSAARLFNLMWQYSYNLKGIYETPTLPSKLEEEANSLVVDEIIANARQENRTILTESESKQILSAYSIPIVETAIATSEAEAVQQATAIGYPVVLKLWSQSITHKTDVGGVQLNLSDQEAVRWAYRTIETNVREKVGTEHFQGVTVQPMIQRDGGYELIIGSSLDPQFGPVLLFGSGGQLVEIFKDRAIALPPLNTTLARRMMEQTKIYKALQGVRGRKAVDLEALEELLVRFSQLVVEKLWIKEIDINPLFASADRLIVLDARVILHKSEVKAEELPKLAIRPYPHQYISPWTLRDGTKVTIRPIRPEDEPLMVQFHQTLSEQSVYFRYFHLMKLSRRVAHDRLTRICFIDYDREMALVVDYQNPATEKHEILGVGRLSKLHGVNEAEFAMLISDPFQRQGLGTELLQRLIQIGQDEKLARITAEIIPENRAMQRVCEKVGFRLQPTMDVVKAEINLQSSSDH</sequence>
<organism evidence="8 9">
    <name type="scientific">Stanieria cyanosphaera (strain ATCC 29371 / PCC 7437)</name>
    <dbReference type="NCBI Taxonomy" id="111780"/>
    <lineage>
        <taxon>Bacteria</taxon>
        <taxon>Bacillati</taxon>
        <taxon>Cyanobacteriota</taxon>
        <taxon>Cyanophyceae</taxon>
        <taxon>Pleurocapsales</taxon>
        <taxon>Dermocarpellaceae</taxon>
        <taxon>Stanieria</taxon>
    </lineage>
</organism>
<dbReference type="InterPro" id="IPR032875">
    <property type="entry name" value="Succ_CoA_lig_flav_dom"/>
</dbReference>
<keyword evidence="2 5" id="KW-0547">Nucleotide-binding</keyword>
<dbReference type="Pfam" id="PF13302">
    <property type="entry name" value="Acetyltransf_3"/>
    <property type="match status" value="1"/>
</dbReference>
<dbReference type="SUPFAM" id="SSF56059">
    <property type="entry name" value="Glutathione synthetase ATP-binding domain-like"/>
    <property type="match status" value="1"/>
</dbReference>
<keyword evidence="3 5" id="KW-0067">ATP-binding</keyword>
<accession>K9XUD9</accession>
<gene>
    <name evidence="8" type="ordered locus">Sta7437_2617</name>
</gene>
<dbReference type="InterPro" id="IPR013815">
    <property type="entry name" value="ATP_grasp_subdomain_1"/>
</dbReference>
<evidence type="ECO:0000256" key="4">
    <source>
        <dbReference type="ARBA" id="ARBA00060888"/>
    </source>
</evidence>
<reference evidence="9" key="1">
    <citation type="journal article" date="2013" name="Proc. Natl. Acad. Sci. U.S.A.">
        <title>Improving the coverage of the cyanobacterial phylum using diversity-driven genome sequencing.</title>
        <authorList>
            <person name="Shih P.M."/>
            <person name="Wu D."/>
            <person name="Latifi A."/>
            <person name="Axen S.D."/>
            <person name="Fewer D.P."/>
            <person name="Talla E."/>
            <person name="Calteau A."/>
            <person name="Cai F."/>
            <person name="Tandeau de Marsac N."/>
            <person name="Rippka R."/>
            <person name="Herdman M."/>
            <person name="Sivonen K."/>
            <person name="Coursin T."/>
            <person name="Laurent T."/>
            <person name="Goodwin L."/>
            <person name="Nolan M."/>
            <person name="Davenport K.W."/>
            <person name="Han C.S."/>
            <person name="Rubin E.M."/>
            <person name="Eisen J.A."/>
            <person name="Woyke T."/>
            <person name="Gugger M."/>
            <person name="Kerfeld C.A."/>
        </authorList>
    </citation>
    <scope>NUCLEOTIDE SEQUENCE [LARGE SCALE GENOMIC DNA]</scope>
    <source>
        <strain evidence="9">ATCC 29371 / PCC 7437</strain>
    </source>
</reference>
<dbReference type="Proteomes" id="UP000010473">
    <property type="component" value="Chromosome"/>
</dbReference>
<dbReference type="Gene3D" id="3.40.50.720">
    <property type="entry name" value="NAD(P)-binding Rossmann-like Domain"/>
    <property type="match status" value="1"/>
</dbReference>
<dbReference type="SUPFAM" id="SSF52210">
    <property type="entry name" value="Succinyl-CoA synthetase domains"/>
    <property type="match status" value="2"/>
</dbReference>
<dbReference type="Gene3D" id="3.30.1490.20">
    <property type="entry name" value="ATP-grasp fold, A domain"/>
    <property type="match status" value="1"/>
</dbReference>
<dbReference type="InterPro" id="IPR003781">
    <property type="entry name" value="CoA-bd"/>
</dbReference>
<evidence type="ECO:0000313" key="9">
    <source>
        <dbReference type="Proteomes" id="UP000010473"/>
    </source>
</evidence>
<dbReference type="Gene3D" id="3.40.50.261">
    <property type="entry name" value="Succinyl-CoA synthetase domains"/>
    <property type="match status" value="2"/>
</dbReference>
<dbReference type="Gene3D" id="3.30.470.20">
    <property type="entry name" value="ATP-grasp fold, B domain"/>
    <property type="match status" value="1"/>
</dbReference>
<evidence type="ECO:0000259" key="6">
    <source>
        <dbReference type="PROSITE" id="PS50975"/>
    </source>
</evidence>
<dbReference type="InterPro" id="IPR016181">
    <property type="entry name" value="Acyl_CoA_acyltransferase"/>
</dbReference>
<dbReference type="RefSeq" id="WP_015193816.1">
    <property type="nucleotide sequence ID" value="NC_019748.1"/>
</dbReference>
<evidence type="ECO:0000259" key="7">
    <source>
        <dbReference type="PROSITE" id="PS51186"/>
    </source>
</evidence>
<proteinExistence type="inferred from homology"/>
<evidence type="ECO:0000256" key="5">
    <source>
        <dbReference type="PROSITE-ProRule" id="PRU00409"/>
    </source>
</evidence>
<dbReference type="GO" id="GO:0005524">
    <property type="term" value="F:ATP binding"/>
    <property type="evidence" value="ECO:0007669"/>
    <property type="project" value="UniProtKB-UniRule"/>
</dbReference>
<evidence type="ECO:0000313" key="8">
    <source>
        <dbReference type="EMBL" id="AFZ36148.1"/>
    </source>
</evidence>
<dbReference type="InterPro" id="IPR036291">
    <property type="entry name" value="NAD(P)-bd_dom_sf"/>
</dbReference>
<dbReference type="SUPFAM" id="SSF51735">
    <property type="entry name" value="NAD(P)-binding Rossmann-fold domains"/>
    <property type="match status" value="1"/>
</dbReference>
<dbReference type="SMART" id="SM00881">
    <property type="entry name" value="CoA_binding"/>
    <property type="match status" value="1"/>
</dbReference>
<dbReference type="SUPFAM" id="SSF55729">
    <property type="entry name" value="Acyl-CoA N-acyltransferases (Nat)"/>
    <property type="match status" value="1"/>
</dbReference>
<dbReference type="PANTHER" id="PTHR43334:SF1">
    <property type="entry name" value="3-HYDROXYPROPIONATE--COA LIGASE [ADP-FORMING]"/>
    <property type="match status" value="1"/>
</dbReference>
<dbReference type="InterPro" id="IPR011761">
    <property type="entry name" value="ATP-grasp"/>
</dbReference>
<keyword evidence="9" id="KW-1185">Reference proteome</keyword>
<dbReference type="InterPro" id="IPR051538">
    <property type="entry name" value="Acyl-CoA_Synth/Transferase"/>
</dbReference>
<feature type="domain" description="N-acetyltransferase" evidence="7">
    <location>
        <begin position="764"/>
        <end position="922"/>
    </location>
</feature>
<dbReference type="eggNOG" id="COG1670">
    <property type="taxonomic scope" value="Bacteria"/>
</dbReference>
<dbReference type="Gene3D" id="3.40.630.30">
    <property type="match status" value="1"/>
</dbReference>
<evidence type="ECO:0000256" key="2">
    <source>
        <dbReference type="ARBA" id="ARBA00022741"/>
    </source>
</evidence>
<dbReference type="PANTHER" id="PTHR43334">
    <property type="entry name" value="ACETATE--COA LIGASE [ADP-FORMING]"/>
    <property type="match status" value="1"/>
</dbReference>
<evidence type="ECO:0000256" key="3">
    <source>
        <dbReference type="ARBA" id="ARBA00022840"/>
    </source>
</evidence>
<dbReference type="PROSITE" id="PS51186">
    <property type="entry name" value="GNAT"/>
    <property type="match status" value="1"/>
</dbReference>
<dbReference type="FunFam" id="3.30.1490.20:FF:000020">
    <property type="entry name" value="Protein lysine acetyltransferase"/>
    <property type="match status" value="1"/>
</dbReference>
<dbReference type="PATRIC" id="fig|111780.3.peg.2721"/>